<evidence type="ECO:0000259" key="12">
    <source>
        <dbReference type="Pfam" id="PF26002"/>
    </source>
</evidence>
<name>A0A379F683_PROVU</name>
<protein>
    <recommendedName>
        <fullName evidence="9">Membrane fusion protein (MFP) family protein</fullName>
    </recommendedName>
</protein>
<keyword evidence="4 9" id="KW-1003">Cell membrane</keyword>
<accession>A0A379F683</accession>
<dbReference type="AlphaFoldDB" id="A0A379F683"/>
<evidence type="ECO:0000256" key="3">
    <source>
        <dbReference type="ARBA" id="ARBA00022448"/>
    </source>
</evidence>
<feature type="domain" description="AprE-like long alpha-helical hairpin" evidence="11">
    <location>
        <begin position="99"/>
        <end position="286"/>
    </location>
</feature>
<dbReference type="InterPro" id="IPR010129">
    <property type="entry name" value="T1SS_HlyD"/>
</dbReference>
<evidence type="ECO:0000256" key="4">
    <source>
        <dbReference type="ARBA" id="ARBA00022475"/>
    </source>
</evidence>
<evidence type="ECO:0000256" key="9">
    <source>
        <dbReference type="RuleBase" id="RU365093"/>
    </source>
</evidence>
<dbReference type="InterPro" id="IPR058982">
    <property type="entry name" value="Beta-barrel_AprE"/>
</dbReference>
<evidence type="ECO:0000256" key="5">
    <source>
        <dbReference type="ARBA" id="ARBA00022519"/>
    </source>
</evidence>
<dbReference type="PANTHER" id="PTHR30386">
    <property type="entry name" value="MEMBRANE FUSION SUBUNIT OF EMRAB-TOLC MULTIDRUG EFFLUX PUMP"/>
    <property type="match status" value="1"/>
</dbReference>
<comment type="similarity">
    <text evidence="2 9">Belongs to the membrane fusion protein (MFP) (TC 8.A.1) family.</text>
</comment>
<feature type="transmembrane region" description="Helical" evidence="9">
    <location>
        <begin position="21"/>
        <end position="43"/>
    </location>
</feature>
<keyword evidence="10" id="KW-0175">Coiled coil</keyword>
<evidence type="ECO:0000256" key="10">
    <source>
        <dbReference type="SAM" id="Coils"/>
    </source>
</evidence>
<evidence type="ECO:0000256" key="6">
    <source>
        <dbReference type="ARBA" id="ARBA00022692"/>
    </source>
</evidence>
<keyword evidence="7 9" id="KW-1133">Transmembrane helix</keyword>
<comment type="subcellular location">
    <subcellularLocation>
        <location evidence="1 9">Cell inner membrane</location>
        <topology evidence="1 9">Single-pass membrane protein</topology>
    </subcellularLocation>
</comment>
<dbReference type="InterPro" id="IPR050739">
    <property type="entry name" value="MFP"/>
</dbReference>
<proteinExistence type="inferred from homology"/>
<feature type="coiled-coil region" evidence="10">
    <location>
        <begin position="180"/>
        <end position="207"/>
    </location>
</feature>
<evidence type="ECO:0000256" key="7">
    <source>
        <dbReference type="ARBA" id="ARBA00022989"/>
    </source>
</evidence>
<evidence type="ECO:0000256" key="2">
    <source>
        <dbReference type="ARBA" id="ARBA00009477"/>
    </source>
</evidence>
<dbReference type="PROSITE" id="PS00543">
    <property type="entry name" value="HLYD_FAMILY"/>
    <property type="match status" value="1"/>
</dbReference>
<dbReference type="EMBL" id="UGTW01000001">
    <property type="protein sequence ID" value="SUC15099.1"/>
    <property type="molecule type" value="Genomic_DNA"/>
</dbReference>
<evidence type="ECO:0000313" key="14">
    <source>
        <dbReference type="Proteomes" id="UP000254331"/>
    </source>
</evidence>
<keyword evidence="3 9" id="KW-0813">Transport</keyword>
<reference evidence="13 14" key="1">
    <citation type="submission" date="2018-06" db="EMBL/GenBank/DDBJ databases">
        <authorList>
            <consortium name="Pathogen Informatics"/>
            <person name="Doyle S."/>
        </authorList>
    </citation>
    <scope>NUCLEOTIDE SEQUENCE [LARGE SCALE GENOMIC DNA]</scope>
    <source>
        <strain evidence="13 14">NCTC10376</strain>
    </source>
</reference>
<dbReference type="InterPro" id="IPR058781">
    <property type="entry name" value="HH_AprE-like"/>
</dbReference>
<organism evidence="13 14">
    <name type="scientific">Proteus vulgaris</name>
    <dbReference type="NCBI Taxonomy" id="585"/>
    <lineage>
        <taxon>Bacteria</taxon>
        <taxon>Pseudomonadati</taxon>
        <taxon>Pseudomonadota</taxon>
        <taxon>Gammaproteobacteria</taxon>
        <taxon>Enterobacterales</taxon>
        <taxon>Morganellaceae</taxon>
        <taxon>Proteus</taxon>
    </lineage>
</organism>
<dbReference type="Proteomes" id="UP000254331">
    <property type="component" value="Unassembled WGS sequence"/>
</dbReference>
<feature type="domain" description="AprE-like beta-barrel" evidence="12">
    <location>
        <begin position="330"/>
        <end position="419"/>
    </location>
</feature>
<keyword evidence="8 9" id="KW-0472">Membrane</keyword>
<evidence type="ECO:0000256" key="1">
    <source>
        <dbReference type="ARBA" id="ARBA00004377"/>
    </source>
</evidence>
<evidence type="ECO:0000256" key="8">
    <source>
        <dbReference type="ARBA" id="ARBA00023136"/>
    </source>
</evidence>
<dbReference type="Gene3D" id="2.40.50.100">
    <property type="match status" value="1"/>
</dbReference>
<dbReference type="SUPFAM" id="SSF111369">
    <property type="entry name" value="HlyD-like secretion proteins"/>
    <property type="match status" value="1"/>
</dbReference>
<keyword evidence="5 9" id="KW-0997">Cell inner membrane</keyword>
<dbReference type="PRINTS" id="PR01490">
    <property type="entry name" value="RTXTOXIND"/>
</dbReference>
<gene>
    <name evidence="13" type="primary">zapC_3</name>
    <name evidence="13" type="ORF">NCTC10376_00937</name>
</gene>
<keyword evidence="6 9" id="KW-0812">Transmembrane</keyword>
<dbReference type="Pfam" id="PF26002">
    <property type="entry name" value="Beta-barrel_AprE"/>
    <property type="match status" value="1"/>
</dbReference>
<sequence length="442" mass="50067">MMITEKNEIDITKNISDDPRKFLIIGWSVILLGLTIFIFWAAFAPLDKGVSATGNVSISGNKKSVQASVEGIITDILVKNGDSVTKGQTLIQLSPTQSKALVKSLSDQYDNLLITQQRLYAQLNERTEFILDPDEKYYSSSESLNQLLQLQNRLLNEKYIELHSEINGYKAIIDGISNRLVHLKRSTQNKQNQINSLQNQIKDLRTLANEGYIPRHRFQEVERELAENNNHLNDTFGQISTLEKQKLEYEQKILQRNANFYQSARTELNQIQLQISETEKQLIIEMDKLANMQITAPISGTVMDLSVFTQGGVVRTGQTLMEVVPQDHQLIIEARLAPHLIDKVIPGLPVDLMFSAFNQNTTPKIPGEVALISADRLIDERTTEPYYQVFINVKDNTLLVGNKNKLKAGMPVDVFINTGDRSLLNYLFKPVLDRVHTSLTEE</sequence>
<dbReference type="Pfam" id="PF25994">
    <property type="entry name" value="HH_AprE"/>
    <property type="match status" value="1"/>
</dbReference>
<dbReference type="GO" id="GO:0009306">
    <property type="term" value="P:protein secretion"/>
    <property type="evidence" value="ECO:0007669"/>
    <property type="project" value="InterPro"/>
</dbReference>
<dbReference type="GO" id="GO:0005886">
    <property type="term" value="C:plasma membrane"/>
    <property type="evidence" value="ECO:0007669"/>
    <property type="project" value="UniProtKB-SubCell"/>
</dbReference>
<dbReference type="Gene3D" id="2.40.30.170">
    <property type="match status" value="1"/>
</dbReference>
<dbReference type="PANTHER" id="PTHR30386:SF17">
    <property type="entry name" value="ALKALINE PROTEASE SECRETION PROTEIN APRE"/>
    <property type="match status" value="1"/>
</dbReference>
<dbReference type="InterPro" id="IPR006144">
    <property type="entry name" value="Secretion_HlyD_CS"/>
</dbReference>
<evidence type="ECO:0000259" key="11">
    <source>
        <dbReference type="Pfam" id="PF25994"/>
    </source>
</evidence>
<dbReference type="NCBIfam" id="TIGR01843">
    <property type="entry name" value="type_I_hlyD"/>
    <property type="match status" value="1"/>
</dbReference>
<dbReference type="RefSeq" id="WP_226905401.1">
    <property type="nucleotide sequence ID" value="NZ_CAXOHZ010000002.1"/>
</dbReference>
<evidence type="ECO:0000313" key="13">
    <source>
        <dbReference type="EMBL" id="SUC15099.1"/>
    </source>
</evidence>